<dbReference type="PANTHER" id="PTHR43540:SF7">
    <property type="entry name" value="ISOCHORISMATASE FAMILY PROTEIN YECD"/>
    <property type="match status" value="1"/>
</dbReference>
<reference evidence="3 4" key="1">
    <citation type="submission" date="2020-10" db="EMBL/GenBank/DDBJ databases">
        <title>Phylogeny of dyella-like bacteria.</title>
        <authorList>
            <person name="Fu J."/>
        </authorList>
    </citation>
    <scope>NUCLEOTIDE SEQUENCE [LARGE SCALE GENOMIC DNA]</scope>
    <source>
        <strain evidence="3 4">THG-B117</strain>
    </source>
</reference>
<dbReference type="PANTHER" id="PTHR43540">
    <property type="entry name" value="PEROXYUREIDOACRYLATE/UREIDOACRYLATE AMIDOHYDROLASE-RELATED"/>
    <property type="match status" value="1"/>
</dbReference>
<organism evidence="3 4">
    <name type="scientific">Dyella kyungheensis</name>
    <dbReference type="NCBI Taxonomy" id="1242174"/>
    <lineage>
        <taxon>Bacteria</taxon>
        <taxon>Pseudomonadati</taxon>
        <taxon>Pseudomonadota</taxon>
        <taxon>Gammaproteobacteria</taxon>
        <taxon>Lysobacterales</taxon>
        <taxon>Rhodanobacteraceae</taxon>
        <taxon>Dyella</taxon>
    </lineage>
</organism>
<evidence type="ECO:0000256" key="1">
    <source>
        <dbReference type="ARBA" id="ARBA00022801"/>
    </source>
</evidence>
<dbReference type="RefSeq" id="WP_204637935.1">
    <property type="nucleotide sequence ID" value="NZ_JADIKC010000012.1"/>
</dbReference>
<dbReference type="InterPro" id="IPR050272">
    <property type="entry name" value="Isochorismatase-like_hydrls"/>
</dbReference>
<evidence type="ECO:0000313" key="3">
    <source>
        <dbReference type="EMBL" id="MBM7123483.1"/>
    </source>
</evidence>
<sequence length="189" mass="20753">MEKLDPRTTALVLIDLQKGIAPFAAGPHSSGEVNERAGRLCARFRELGAPVVLVRVGFHADGADMLRPLTDEAPRNMTLPDNWWDYADELAVADSDLHVTKRQWGAFYGTELELQLRRRGITQIVLAGISTNIGVESTARQAFELGFHQVLVEDAMSSGDSAHHQFAVEHIFPRLGRVRSTAQVLAALA</sequence>
<dbReference type="SUPFAM" id="SSF52499">
    <property type="entry name" value="Isochorismatase-like hydrolases"/>
    <property type="match status" value="1"/>
</dbReference>
<accession>A0ABS2JWT7</accession>
<dbReference type="Proteomes" id="UP001430065">
    <property type="component" value="Unassembled WGS sequence"/>
</dbReference>
<dbReference type="GO" id="GO:0016787">
    <property type="term" value="F:hydrolase activity"/>
    <property type="evidence" value="ECO:0007669"/>
    <property type="project" value="UniProtKB-KW"/>
</dbReference>
<dbReference type="EMBL" id="JADIKC010000012">
    <property type="protein sequence ID" value="MBM7123483.1"/>
    <property type="molecule type" value="Genomic_DNA"/>
</dbReference>
<evidence type="ECO:0000259" key="2">
    <source>
        <dbReference type="Pfam" id="PF00857"/>
    </source>
</evidence>
<dbReference type="NCBIfam" id="NF008517">
    <property type="entry name" value="PRK11440.1"/>
    <property type="match status" value="1"/>
</dbReference>
<gene>
    <name evidence="3" type="ORF">ISP20_20130</name>
</gene>
<name>A0ABS2JWT7_9GAMM</name>
<dbReference type="CDD" id="cd00431">
    <property type="entry name" value="cysteine_hydrolases"/>
    <property type="match status" value="1"/>
</dbReference>
<dbReference type="Pfam" id="PF00857">
    <property type="entry name" value="Isochorismatase"/>
    <property type="match status" value="1"/>
</dbReference>
<proteinExistence type="predicted"/>
<comment type="caution">
    <text evidence="3">The sequence shown here is derived from an EMBL/GenBank/DDBJ whole genome shotgun (WGS) entry which is preliminary data.</text>
</comment>
<dbReference type="InterPro" id="IPR036380">
    <property type="entry name" value="Isochorismatase-like_sf"/>
</dbReference>
<dbReference type="InterPro" id="IPR000868">
    <property type="entry name" value="Isochorismatase-like_dom"/>
</dbReference>
<dbReference type="Gene3D" id="3.40.50.850">
    <property type="entry name" value="Isochorismatase-like"/>
    <property type="match status" value="1"/>
</dbReference>
<evidence type="ECO:0000313" key="4">
    <source>
        <dbReference type="Proteomes" id="UP001430065"/>
    </source>
</evidence>
<feature type="domain" description="Isochorismatase-like" evidence="2">
    <location>
        <begin position="9"/>
        <end position="183"/>
    </location>
</feature>
<protein>
    <submittedName>
        <fullName evidence="3">Hydrolase</fullName>
    </submittedName>
</protein>
<keyword evidence="4" id="KW-1185">Reference proteome</keyword>
<keyword evidence="1 3" id="KW-0378">Hydrolase</keyword>